<gene>
    <name evidence="2" type="ORF">BG845_06202</name>
</gene>
<feature type="domain" description="PucR C-terminal helix-turn-helix" evidence="1">
    <location>
        <begin position="349"/>
        <end position="407"/>
    </location>
</feature>
<dbReference type="InterPro" id="IPR025736">
    <property type="entry name" value="PucR_C-HTH_dom"/>
</dbReference>
<dbReference type="AlphaFoldDB" id="A0A1Y2ML84"/>
<proteinExistence type="predicted"/>
<sequence length="426" mass="46876">MSKRAWDRLHTAGTEDEAGLQEAVDALAERLQRSVAVDDPNIRLLAASRHFGDEDETRVRSVLGRDVGDEVRELVQAQNVWQLTEPARLTVPLPGIKPRLCVPIRCAGLLLGFLWLIEDAPLTEEQIADSVEVAEEIGLRLYRRDVALERRRARMEVLLRGLVSSDVATRGDALSELREDDLLREADHVEVAVIGCRPTADDADVDRVLATALAQAADQVLRRAPERSTLVWVRRTGLVVLVVGEQVAGHQVEQVAARVTAELVRATGDRWTAGTESHDDGLVQARQAYQHAVIANRAAQHLPEFADVVTWEGIGVYGLLAMLAPGDLDISSYPVPLLRLAEHRGARQLLETAETFLDLAGDVQRAAADLHIHRATLYQRLSRIEQLTGLSFASGGDRLAFHLGIKIARLAGTYDRLVTSPDRPGR</sequence>
<evidence type="ECO:0000259" key="1">
    <source>
        <dbReference type="Pfam" id="PF13556"/>
    </source>
</evidence>
<dbReference type="PANTHER" id="PTHR33744">
    <property type="entry name" value="CARBOHYDRATE DIACID REGULATOR"/>
    <property type="match status" value="1"/>
</dbReference>
<reference evidence="2 3" key="1">
    <citation type="submission" date="2016-09" db="EMBL/GenBank/DDBJ databases">
        <title>Pseudonocardia autotrophica DSM535, a candidate organism with high potential of specific P450 cytochromes.</title>
        <authorList>
            <person name="Grumaz C."/>
            <person name="Vainshtein Y."/>
            <person name="Kirstahler P."/>
            <person name="Sohn K."/>
        </authorList>
    </citation>
    <scope>NUCLEOTIDE SEQUENCE [LARGE SCALE GENOMIC DNA]</scope>
    <source>
        <strain evidence="2 3">DSM 535</strain>
    </source>
</reference>
<comment type="caution">
    <text evidence="2">The sequence shown here is derived from an EMBL/GenBank/DDBJ whole genome shotgun (WGS) entry which is preliminary data.</text>
</comment>
<accession>A0A1Y2ML84</accession>
<dbReference type="Proteomes" id="UP000194360">
    <property type="component" value="Unassembled WGS sequence"/>
</dbReference>
<dbReference type="InterPro" id="IPR051448">
    <property type="entry name" value="CdaR-like_regulators"/>
</dbReference>
<dbReference type="PANTHER" id="PTHR33744:SF17">
    <property type="entry name" value="CONSERVED PROTEIN"/>
    <property type="match status" value="1"/>
</dbReference>
<dbReference type="Pfam" id="PF13556">
    <property type="entry name" value="HTH_30"/>
    <property type="match status" value="1"/>
</dbReference>
<dbReference type="STRING" id="2074.BG845_06202"/>
<dbReference type="RefSeq" id="WP_085916268.1">
    <property type="nucleotide sequence ID" value="NZ_AP018920.1"/>
</dbReference>
<dbReference type="Gene3D" id="1.10.10.2840">
    <property type="entry name" value="PucR C-terminal helix-turn-helix domain"/>
    <property type="match status" value="1"/>
</dbReference>
<evidence type="ECO:0000313" key="2">
    <source>
        <dbReference type="EMBL" id="OSY35228.1"/>
    </source>
</evidence>
<dbReference type="OrthoDB" id="4534407at2"/>
<dbReference type="InterPro" id="IPR042070">
    <property type="entry name" value="PucR_C-HTH_sf"/>
</dbReference>
<name>A0A1Y2ML84_PSEAH</name>
<evidence type="ECO:0000313" key="3">
    <source>
        <dbReference type="Proteomes" id="UP000194360"/>
    </source>
</evidence>
<dbReference type="EMBL" id="MIGB01000055">
    <property type="protein sequence ID" value="OSY35228.1"/>
    <property type="molecule type" value="Genomic_DNA"/>
</dbReference>
<organism evidence="2 3">
    <name type="scientific">Pseudonocardia autotrophica</name>
    <name type="common">Amycolata autotrophica</name>
    <name type="synonym">Nocardia autotrophica</name>
    <dbReference type="NCBI Taxonomy" id="2074"/>
    <lineage>
        <taxon>Bacteria</taxon>
        <taxon>Bacillati</taxon>
        <taxon>Actinomycetota</taxon>
        <taxon>Actinomycetes</taxon>
        <taxon>Pseudonocardiales</taxon>
        <taxon>Pseudonocardiaceae</taxon>
        <taxon>Pseudonocardia</taxon>
    </lineage>
</organism>
<keyword evidence="3" id="KW-1185">Reference proteome</keyword>
<protein>
    <recommendedName>
        <fullName evidence="1">PucR C-terminal helix-turn-helix domain-containing protein</fullName>
    </recommendedName>
</protein>